<dbReference type="GO" id="GO:0031966">
    <property type="term" value="C:mitochondrial membrane"/>
    <property type="evidence" value="ECO:0007669"/>
    <property type="project" value="UniProtKB-SubCell"/>
</dbReference>
<dbReference type="EMBL" id="KL584715">
    <property type="protein sequence ID" value="KEQ71189.1"/>
    <property type="molecule type" value="Genomic_DNA"/>
</dbReference>
<accession>A0A074WHU2</accession>
<dbReference type="InterPro" id="IPR023395">
    <property type="entry name" value="MCP_dom_sf"/>
</dbReference>
<dbReference type="RefSeq" id="XP_013425147.1">
    <property type="nucleotide sequence ID" value="XM_013569693.1"/>
</dbReference>
<reference evidence="13 14" key="1">
    <citation type="journal article" date="2014" name="BMC Genomics">
        <title>Genome sequencing of four Aureobasidium pullulans varieties: biotechnological potential, stress tolerance, and description of new species.</title>
        <authorList>
            <person name="Gostin Ar C."/>
            <person name="Ohm R.A."/>
            <person name="Kogej T."/>
            <person name="Sonjak S."/>
            <person name="Turk M."/>
            <person name="Zajc J."/>
            <person name="Zalar P."/>
            <person name="Grube M."/>
            <person name="Sun H."/>
            <person name="Han J."/>
            <person name="Sharma A."/>
            <person name="Chiniquy J."/>
            <person name="Ngan C.Y."/>
            <person name="Lipzen A."/>
            <person name="Barry K."/>
            <person name="Grigoriev I.V."/>
            <person name="Gunde-Cimerman N."/>
        </authorList>
    </citation>
    <scope>NUCLEOTIDE SEQUENCE [LARGE SCALE GENOMIC DNA]</scope>
    <source>
        <strain evidence="13 14">CBS 147.97</strain>
    </source>
</reference>
<keyword evidence="5" id="KW-0677">Repeat</keyword>
<keyword evidence="7" id="KW-1133">Transmembrane helix</keyword>
<dbReference type="PANTHER" id="PTHR45624:SF26">
    <property type="entry name" value="CARRIER PROTEIN, PUTATIVE (AFU_ORTHOLOGUE AFUA_1G07710)-RELATED"/>
    <property type="match status" value="1"/>
</dbReference>
<evidence type="ECO:0000256" key="9">
    <source>
        <dbReference type="ARBA" id="ARBA00023136"/>
    </source>
</evidence>
<proteinExistence type="inferred from homology"/>
<evidence type="ECO:0000256" key="3">
    <source>
        <dbReference type="ARBA" id="ARBA00022448"/>
    </source>
</evidence>
<organism evidence="13 14">
    <name type="scientific">Aureobasidium namibiae CBS 147.97</name>
    <dbReference type="NCBI Taxonomy" id="1043004"/>
    <lineage>
        <taxon>Eukaryota</taxon>
        <taxon>Fungi</taxon>
        <taxon>Dikarya</taxon>
        <taxon>Ascomycota</taxon>
        <taxon>Pezizomycotina</taxon>
        <taxon>Dothideomycetes</taxon>
        <taxon>Dothideomycetidae</taxon>
        <taxon>Dothideales</taxon>
        <taxon>Saccotheciaceae</taxon>
        <taxon>Aureobasidium</taxon>
    </lineage>
</organism>
<dbReference type="InterPro" id="IPR050567">
    <property type="entry name" value="Mitochondrial_Carrier"/>
</dbReference>
<feature type="repeat" description="Solcar" evidence="10">
    <location>
        <begin position="150"/>
        <end position="237"/>
    </location>
</feature>
<dbReference type="PROSITE" id="PS50920">
    <property type="entry name" value="SOLCAR"/>
    <property type="match status" value="1"/>
</dbReference>
<dbReference type="PANTHER" id="PTHR45624">
    <property type="entry name" value="MITOCHONDRIAL BASIC AMINO ACIDS TRANSPORTER-RELATED"/>
    <property type="match status" value="1"/>
</dbReference>
<dbReference type="InterPro" id="IPR018108">
    <property type="entry name" value="MCP_transmembrane"/>
</dbReference>
<keyword evidence="6" id="KW-0999">Mitochondrion inner membrane</keyword>
<comment type="similarity">
    <text evidence="2 11">Belongs to the mitochondrial carrier (TC 2.A.29) family.</text>
</comment>
<evidence type="ECO:0000256" key="1">
    <source>
        <dbReference type="ARBA" id="ARBA00004225"/>
    </source>
</evidence>
<keyword evidence="8" id="KW-0496">Mitochondrion</keyword>
<protein>
    <submittedName>
        <fullName evidence="13">Mitochondrial carrier</fullName>
    </submittedName>
</protein>
<evidence type="ECO:0000313" key="13">
    <source>
        <dbReference type="EMBL" id="KEQ71189.1"/>
    </source>
</evidence>
<evidence type="ECO:0000256" key="8">
    <source>
        <dbReference type="ARBA" id="ARBA00023128"/>
    </source>
</evidence>
<dbReference type="Pfam" id="PF00153">
    <property type="entry name" value="Mito_carr"/>
    <property type="match status" value="1"/>
</dbReference>
<keyword evidence="3 11" id="KW-0813">Transport</keyword>
<dbReference type="GeneID" id="25411568"/>
<evidence type="ECO:0000313" key="14">
    <source>
        <dbReference type="Proteomes" id="UP000027730"/>
    </source>
</evidence>
<evidence type="ECO:0000256" key="7">
    <source>
        <dbReference type="ARBA" id="ARBA00022989"/>
    </source>
</evidence>
<keyword evidence="14" id="KW-1185">Reference proteome</keyword>
<sequence>MTTVPLGYRPSSEAFKRPDTRDSPEDKRQNNATTGASAASMRALTARMFAFYFRVPVKAFFRTRIDYLAFPRAINPLLQTSGKWSWKMTTPGILAYAVQTHGWSFIPNQVLPPLLANVTVGAVLYTSYLGALGLYYEPASHSTKRIYPPAPFFVTFAAGFSAGAFQSVVAAPLDALTIRFKTTDLTQGTYKNMWDYASKKLQTIGVRGAFAGWALSFGKDAFGYGLFFGAFEFIKSQCFYEYVSHWYSRYGLLSMFHKEQIQQQIQLQSVSDQGERPVIKPHYLMEPSFILLAGATASVLQQAVAHPFTRVQELHFQRLATLDELLQARPGRLDTMQLYARAYQKTWIQAGKRATKSGGWIRWLYRDFWMTTLRQVPSTAAGLIVFEIFRRKYGIGEDAVKIPKDEYDILLP</sequence>
<dbReference type="AlphaFoldDB" id="A0A074WHU2"/>
<dbReference type="Gene3D" id="1.50.40.10">
    <property type="entry name" value="Mitochondrial carrier domain"/>
    <property type="match status" value="1"/>
</dbReference>
<feature type="region of interest" description="Disordered" evidence="12">
    <location>
        <begin position="1"/>
        <end position="36"/>
    </location>
</feature>
<dbReference type="Proteomes" id="UP000027730">
    <property type="component" value="Unassembled WGS sequence"/>
</dbReference>
<dbReference type="SUPFAM" id="SSF103506">
    <property type="entry name" value="Mitochondrial carrier"/>
    <property type="match status" value="1"/>
</dbReference>
<dbReference type="GO" id="GO:0022857">
    <property type="term" value="F:transmembrane transporter activity"/>
    <property type="evidence" value="ECO:0007669"/>
    <property type="project" value="TreeGrafter"/>
</dbReference>
<keyword evidence="4 10" id="KW-0812">Transmembrane</keyword>
<comment type="subcellular location">
    <subcellularLocation>
        <location evidence="1">Mitochondrion membrane</location>
        <topology evidence="1">Multi-pass membrane protein</topology>
    </subcellularLocation>
</comment>
<dbReference type="HOGENOM" id="CLU_034486_0_0_1"/>
<gene>
    <name evidence="13" type="ORF">M436DRAFT_52309</name>
</gene>
<keyword evidence="9 10" id="KW-0472">Membrane</keyword>
<evidence type="ECO:0000256" key="2">
    <source>
        <dbReference type="ARBA" id="ARBA00006375"/>
    </source>
</evidence>
<evidence type="ECO:0000256" key="5">
    <source>
        <dbReference type="ARBA" id="ARBA00022737"/>
    </source>
</evidence>
<evidence type="ECO:0000256" key="6">
    <source>
        <dbReference type="ARBA" id="ARBA00022792"/>
    </source>
</evidence>
<name>A0A074WHU2_9PEZI</name>
<dbReference type="STRING" id="1043004.A0A074WHU2"/>
<dbReference type="OrthoDB" id="3364892at2759"/>
<evidence type="ECO:0000256" key="11">
    <source>
        <dbReference type="RuleBase" id="RU000488"/>
    </source>
</evidence>
<evidence type="ECO:0000256" key="4">
    <source>
        <dbReference type="ARBA" id="ARBA00022692"/>
    </source>
</evidence>
<evidence type="ECO:0000256" key="12">
    <source>
        <dbReference type="SAM" id="MobiDB-lite"/>
    </source>
</evidence>
<evidence type="ECO:0000256" key="10">
    <source>
        <dbReference type="PROSITE-ProRule" id="PRU00282"/>
    </source>
</evidence>
<feature type="compositionally biased region" description="Basic and acidic residues" evidence="12">
    <location>
        <begin position="14"/>
        <end position="29"/>
    </location>
</feature>